<reference evidence="2 3" key="1">
    <citation type="submission" date="2016-05" db="EMBL/GenBank/DDBJ databases">
        <title>Single-cell genome of chain-forming Candidatus Thiomargarita nelsonii and comparison to other large sulfur-oxidizing bacteria.</title>
        <authorList>
            <person name="Winkel M."/>
            <person name="Salman V."/>
            <person name="Woyke T."/>
            <person name="Schulz-Vogt H."/>
            <person name="Richter M."/>
            <person name="Flood B."/>
            <person name="Bailey J."/>
            <person name="Amann R."/>
            <person name="Mussmann M."/>
        </authorList>
    </citation>
    <scope>NUCLEOTIDE SEQUENCE [LARGE SCALE GENOMIC DNA]</scope>
    <source>
        <strain evidence="2 3">THI036</strain>
    </source>
</reference>
<feature type="domain" description="Penicillin-binding protein transpeptidase" evidence="1">
    <location>
        <begin position="6"/>
        <end position="167"/>
    </location>
</feature>
<dbReference type="InterPro" id="IPR012338">
    <property type="entry name" value="Beta-lactam/transpept-like"/>
</dbReference>
<name>A0A176RXA6_9GAMM</name>
<gene>
    <name evidence="2" type="ORF">THIOM_003959</name>
</gene>
<feature type="non-terminal residue" evidence="2">
    <location>
        <position position="1"/>
    </location>
</feature>
<proteinExistence type="predicted"/>
<keyword evidence="3" id="KW-1185">Reference proteome</keyword>
<evidence type="ECO:0000313" key="2">
    <source>
        <dbReference type="EMBL" id="OAD20346.1"/>
    </source>
</evidence>
<dbReference type="InterPro" id="IPR001460">
    <property type="entry name" value="PCN-bd_Tpept"/>
</dbReference>
<protein>
    <submittedName>
        <fullName evidence="2">Penicillin-binding protein 2</fullName>
    </submittedName>
</protein>
<dbReference type="EMBL" id="LUTY01002449">
    <property type="protein sequence ID" value="OAD20346.1"/>
    <property type="molecule type" value="Genomic_DNA"/>
</dbReference>
<dbReference type="PANTHER" id="PTHR30627:SF2">
    <property type="entry name" value="PEPTIDOGLYCAN D,D-TRANSPEPTIDASE MRDA"/>
    <property type="match status" value="1"/>
</dbReference>
<evidence type="ECO:0000313" key="3">
    <source>
        <dbReference type="Proteomes" id="UP000076962"/>
    </source>
</evidence>
<dbReference type="Proteomes" id="UP000076962">
    <property type="component" value="Unassembled WGS sequence"/>
</dbReference>
<dbReference type="GO" id="GO:0071972">
    <property type="term" value="F:peptidoglycan L,D-transpeptidase activity"/>
    <property type="evidence" value="ECO:0007669"/>
    <property type="project" value="TreeGrafter"/>
</dbReference>
<dbReference type="Gene3D" id="3.40.710.10">
    <property type="entry name" value="DD-peptidase/beta-lactamase superfamily"/>
    <property type="match status" value="1"/>
</dbReference>
<dbReference type="GO" id="GO:0008658">
    <property type="term" value="F:penicillin binding"/>
    <property type="evidence" value="ECO:0007669"/>
    <property type="project" value="InterPro"/>
</dbReference>
<accession>A0A176RXA6</accession>
<dbReference type="SUPFAM" id="SSF56601">
    <property type="entry name" value="beta-lactamase/transpeptidase-like"/>
    <property type="match status" value="1"/>
</dbReference>
<dbReference type="PANTHER" id="PTHR30627">
    <property type="entry name" value="PEPTIDOGLYCAN D,D-TRANSPEPTIDASE"/>
    <property type="match status" value="1"/>
</dbReference>
<dbReference type="InterPro" id="IPR050515">
    <property type="entry name" value="Beta-lactam/transpept"/>
</dbReference>
<comment type="caution">
    <text evidence="2">The sequence shown here is derived from an EMBL/GenBank/DDBJ whole genome shotgun (WGS) entry which is preliminary data.</text>
</comment>
<dbReference type="Pfam" id="PF00905">
    <property type="entry name" value="Transpeptidase"/>
    <property type="match status" value="1"/>
</dbReference>
<dbReference type="AlphaFoldDB" id="A0A176RXA6"/>
<dbReference type="GO" id="GO:0071555">
    <property type="term" value="P:cell wall organization"/>
    <property type="evidence" value="ECO:0007669"/>
    <property type="project" value="TreeGrafter"/>
</dbReference>
<sequence>PGETLITGIGQGFMLATPLQMAVATATLSNRGQLKQPRIVFAIDDAIRNEMVTVTPTQKNTIILKRGNYWEHAIEGMKAVVHGRRGTARRVAKNSPYLFAGKTGTAQVRGIPQGQRYDPNNIPKEHRDHAWFVAFAPLDRARIAVSVIVENGGGGSKTAAPIAKAVLDY</sequence>
<dbReference type="GO" id="GO:0005886">
    <property type="term" value="C:plasma membrane"/>
    <property type="evidence" value="ECO:0007669"/>
    <property type="project" value="TreeGrafter"/>
</dbReference>
<organism evidence="2 3">
    <name type="scientific">Candidatus Thiomargarita nelsonii</name>
    <dbReference type="NCBI Taxonomy" id="1003181"/>
    <lineage>
        <taxon>Bacteria</taxon>
        <taxon>Pseudomonadati</taxon>
        <taxon>Pseudomonadota</taxon>
        <taxon>Gammaproteobacteria</taxon>
        <taxon>Thiotrichales</taxon>
        <taxon>Thiotrichaceae</taxon>
        <taxon>Thiomargarita</taxon>
    </lineage>
</organism>
<feature type="non-terminal residue" evidence="2">
    <location>
        <position position="169"/>
    </location>
</feature>
<evidence type="ECO:0000259" key="1">
    <source>
        <dbReference type="Pfam" id="PF00905"/>
    </source>
</evidence>